<dbReference type="AlphaFoldDB" id="A0A1U9MJF6"/>
<evidence type="ECO:0000313" key="3">
    <source>
        <dbReference type="EMBL" id="AQT48087.1"/>
    </source>
</evidence>
<proteinExistence type="inferred from homology"/>
<dbReference type="InterPro" id="IPR032466">
    <property type="entry name" value="Metal_Hydrolase"/>
</dbReference>
<dbReference type="RefSeq" id="WP_077993576.1">
    <property type="nucleotide sequence ID" value="NZ_CP015625.1"/>
</dbReference>
<dbReference type="InterPro" id="IPR006680">
    <property type="entry name" value="Amidohydro-rel"/>
</dbReference>
<comment type="similarity">
    <text evidence="1">Belongs to the metallo-dependent hydrolases superfamily.</text>
</comment>
<name>A0A1U9MJF6_9HYPH</name>
<evidence type="ECO:0000256" key="1">
    <source>
        <dbReference type="ARBA" id="ARBA00038310"/>
    </source>
</evidence>
<dbReference type="GO" id="GO:0016787">
    <property type="term" value="F:hydrolase activity"/>
    <property type="evidence" value="ECO:0007669"/>
    <property type="project" value="UniProtKB-KW"/>
</dbReference>
<dbReference type="InterPro" id="IPR052350">
    <property type="entry name" value="Metallo-dep_Lactonases"/>
</dbReference>
<feature type="domain" description="Amidohydrolase-related" evidence="2">
    <location>
        <begin position="20"/>
        <end position="331"/>
    </location>
</feature>
<organism evidence="3 4">
    <name type="scientific">Bartonella choladocola</name>
    <dbReference type="NCBI Taxonomy" id="2750995"/>
    <lineage>
        <taxon>Bacteria</taxon>
        <taxon>Pseudomonadati</taxon>
        <taxon>Pseudomonadota</taxon>
        <taxon>Alphaproteobacteria</taxon>
        <taxon>Hyphomicrobiales</taxon>
        <taxon>Bartonellaceae</taxon>
        <taxon>Bartonella</taxon>
    </lineage>
</organism>
<sequence length="337" mass="37866">MSQIGKGKDETVIEPLQPIIDAHHHLFDRPPLTYLLKDYLKDARSGHNIIASVYVETQAFISHSEPEVMRPVGEVEFANGVAAMSDSGVYGKIKIADGIVGYADLRFGEKIAPLLDTCLERAGTRFKGVRQNIIDDKSPLPFKFVTNRPPHDLVNHPDFPKGLAEVEKRHLTFDIGAFHHQLPQIAKLADAFPDLVIVLNNMGHVMALGLDEREKKEALQTWRNNLRELAKRQNVVCKIGGLGLPFFGFNLHERKDVVTSKELVTLWRPYIETAIEAFGVERSMMESDYPMDGRSCGYVPLWNALKLCVSGASKEEKDNLFYKVAAKTYRINIEGLV</sequence>
<dbReference type="PANTHER" id="PTHR43569">
    <property type="entry name" value="AMIDOHYDROLASE"/>
    <property type="match status" value="1"/>
</dbReference>
<evidence type="ECO:0000313" key="4">
    <source>
        <dbReference type="Proteomes" id="UP000189632"/>
    </source>
</evidence>
<keyword evidence="3" id="KW-0378">Hydrolase</keyword>
<accession>A0A1U9MJF6</accession>
<dbReference type="PANTHER" id="PTHR43569:SF1">
    <property type="entry name" value="BLL3371 PROTEIN"/>
    <property type="match status" value="1"/>
</dbReference>
<evidence type="ECO:0000259" key="2">
    <source>
        <dbReference type="Pfam" id="PF04909"/>
    </source>
</evidence>
<dbReference type="EMBL" id="CP015625">
    <property type="protein sequence ID" value="AQT48087.1"/>
    <property type="molecule type" value="Genomic_DNA"/>
</dbReference>
<dbReference type="Gene3D" id="3.20.20.140">
    <property type="entry name" value="Metal-dependent hydrolases"/>
    <property type="match status" value="1"/>
</dbReference>
<reference evidence="3 4" key="1">
    <citation type="submission" date="2016-11" db="EMBL/GenBank/DDBJ databases">
        <title>Comparative genomics of Bartonella apis.</title>
        <authorList>
            <person name="Engel P."/>
        </authorList>
    </citation>
    <scope>NUCLEOTIDE SEQUENCE [LARGE SCALE GENOMIC DNA]</scope>
    <source>
        <strain evidence="3 4">BBC0122</strain>
    </source>
</reference>
<dbReference type="OrthoDB" id="9787654at2"/>
<dbReference type="Proteomes" id="UP000189632">
    <property type="component" value="Chromosome"/>
</dbReference>
<dbReference type="KEGG" id="bapi:BBC0122_019940"/>
<dbReference type="SUPFAM" id="SSF51556">
    <property type="entry name" value="Metallo-dependent hydrolases"/>
    <property type="match status" value="1"/>
</dbReference>
<dbReference type="Pfam" id="PF04909">
    <property type="entry name" value="Amidohydro_2"/>
    <property type="match status" value="1"/>
</dbReference>
<keyword evidence="4" id="KW-1185">Reference proteome</keyword>
<gene>
    <name evidence="3" type="ORF">BBC0122_019940</name>
</gene>
<protein>
    <submittedName>
        <fullName evidence="3">Metal-dependent hydrolase, TIM-barrel fold</fullName>
    </submittedName>
</protein>